<evidence type="ECO:0000256" key="1">
    <source>
        <dbReference type="SAM" id="MobiDB-lite"/>
    </source>
</evidence>
<feature type="region of interest" description="Disordered" evidence="1">
    <location>
        <begin position="174"/>
        <end position="198"/>
    </location>
</feature>
<comment type="caution">
    <text evidence="3">The sequence shown here is derived from an EMBL/GenBank/DDBJ whole genome shotgun (WGS) entry which is preliminary data.</text>
</comment>
<dbReference type="OrthoDB" id="9779128at2"/>
<dbReference type="STRING" id="1120923.SAMN02746095_00502"/>
<dbReference type="Proteomes" id="UP000032668">
    <property type="component" value="Unassembled WGS sequence"/>
</dbReference>
<dbReference type="CDD" id="cd22268">
    <property type="entry name" value="DPBB_RlpA-like"/>
    <property type="match status" value="1"/>
</dbReference>
<gene>
    <name evidence="3" type="ORF">Aam_021_002</name>
</gene>
<dbReference type="PROSITE" id="PS51257">
    <property type="entry name" value="PROKAR_LIPOPROTEIN"/>
    <property type="match status" value="1"/>
</dbReference>
<keyword evidence="4" id="KW-1185">Reference proteome</keyword>
<proteinExistence type="predicted"/>
<dbReference type="SUPFAM" id="SSF110997">
    <property type="entry name" value="Sporulation related repeat"/>
    <property type="match status" value="1"/>
</dbReference>
<dbReference type="InterPro" id="IPR036680">
    <property type="entry name" value="SPOR-like_sf"/>
</dbReference>
<keyword evidence="3" id="KW-0449">Lipoprotein</keyword>
<sequence length="287" mass="29960">MINRLLLGVCAVLSGCVAHRQPPSGHVTYTIGNPYQTGGQWHYPREFNQYDATGLGIIIRHDSNPYTADGEVYDAEGLMAASPVLPLPSIVTVTNLVNGYSVQVRVNERGPNVPGRVIAVTPRVARLLRFPTGGVVEVQVKLDSAASAALQASLGAGPKLSAAPVVGITEQSLAAPGGGTTSRAQQIGPASNASMRSGAPRLTGQVTTILPAPGPLWVRVSGFGNEGDAARMMARLYGFPARLTPVFGGDRTLWAVDAGPYHSVAAADQALQEVLRRGVAGPEIVVR</sequence>
<evidence type="ECO:0000313" key="4">
    <source>
        <dbReference type="Proteomes" id="UP000032668"/>
    </source>
</evidence>
<dbReference type="InterPro" id="IPR036908">
    <property type="entry name" value="RlpA-like_sf"/>
</dbReference>
<feature type="compositionally biased region" description="Polar residues" evidence="1">
    <location>
        <begin position="181"/>
        <end position="195"/>
    </location>
</feature>
<dbReference type="RefSeq" id="WP_048877876.1">
    <property type="nucleotide sequence ID" value="NZ_BANC01000021.1"/>
</dbReference>
<dbReference type="AlphaFoldDB" id="A0A0D6PEX7"/>
<dbReference type="EMBL" id="BANC01000021">
    <property type="protein sequence ID" value="GAN79414.1"/>
    <property type="molecule type" value="Genomic_DNA"/>
</dbReference>
<dbReference type="Pfam" id="PF03330">
    <property type="entry name" value="DPBB_1"/>
    <property type="match status" value="1"/>
</dbReference>
<dbReference type="PROSITE" id="PS51724">
    <property type="entry name" value="SPOR"/>
    <property type="match status" value="1"/>
</dbReference>
<reference evidence="3 4" key="1">
    <citation type="submission" date="2012-11" db="EMBL/GenBank/DDBJ databases">
        <title>Whole genome sequence of Acidocella aminolytica 101 = DSM 11237.</title>
        <authorList>
            <person name="Azuma Y."/>
            <person name="Higashiura N."/>
            <person name="Hirakawa H."/>
            <person name="Matsushita K."/>
        </authorList>
    </citation>
    <scope>NUCLEOTIDE SEQUENCE [LARGE SCALE GENOMIC DNA]</scope>
    <source>
        <strain evidence="4">101 / DSM 11237</strain>
    </source>
</reference>
<dbReference type="Pfam" id="PF05036">
    <property type="entry name" value="SPOR"/>
    <property type="match status" value="1"/>
</dbReference>
<dbReference type="InterPro" id="IPR007730">
    <property type="entry name" value="SPOR-like_dom"/>
</dbReference>
<dbReference type="InterPro" id="IPR009009">
    <property type="entry name" value="RlpA-like_DPBB"/>
</dbReference>
<evidence type="ECO:0000313" key="3">
    <source>
        <dbReference type="EMBL" id="GAN79414.1"/>
    </source>
</evidence>
<dbReference type="PANTHER" id="PTHR34183">
    <property type="entry name" value="ENDOLYTIC PEPTIDOGLYCAN TRANSGLYCOSYLASE RLPA"/>
    <property type="match status" value="1"/>
</dbReference>
<accession>A0A0D6PEX7</accession>
<dbReference type="GO" id="GO:0042834">
    <property type="term" value="F:peptidoglycan binding"/>
    <property type="evidence" value="ECO:0007669"/>
    <property type="project" value="InterPro"/>
</dbReference>
<name>A0A0D6PEX7_9PROT</name>
<dbReference type="Gene3D" id="2.40.40.10">
    <property type="entry name" value="RlpA-like domain"/>
    <property type="match status" value="1"/>
</dbReference>
<organism evidence="3 4">
    <name type="scientific">Acidocella aminolytica 101 = DSM 11237</name>
    <dbReference type="NCBI Taxonomy" id="1120923"/>
    <lineage>
        <taxon>Bacteria</taxon>
        <taxon>Pseudomonadati</taxon>
        <taxon>Pseudomonadota</taxon>
        <taxon>Alphaproteobacteria</taxon>
        <taxon>Acetobacterales</taxon>
        <taxon>Acidocellaceae</taxon>
        <taxon>Acidocella</taxon>
    </lineage>
</organism>
<protein>
    <submittedName>
        <fullName evidence="3">Lipoprotein</fullName>
    </submittedName>
</protein>
<dbReference type="PANTHER" id="PTHR34183:SF1">
    <property type="entry name" value="ENDOLYTIC PEPTIDOGLYCAN TRANSGLYCOSYLASE RLPA"/>
    <property type="match status" value="1"/>
</dbReference>
<evidence type="ECO:0000259" key="2">
    <source>
        <dbReference type="PROSITE" id="PS51724"/>
    </source>
</evidence>
<dbReference type="GO" id="GO:0009279">
    <property type="term" value="C:cell outer membrane"/>
    <property type="evidence" value="ECO:0007669"/>
    <property type="project" value="TreeGrafter"/>
</dbReference>
<feature type="domain" description="SPOR" evidence="2">
    <location>
        <begin position="210"/>
        <end position="287"/>
    </location>
</feature>